<feature type="chain" id="PRO_5044277919" evidence="2">
    <location>
        <begin position="20"/>
        <end position="237"/>
    </location>
</feature>
<dbReference type="Proteomes" id="UP000013827">
    <property type="component" value="Unassembled WGS sequence"/>
</dbReference>
<keyword evidence="2" id="KW-0732">Signal</keyword>
<feature type="compositionally biased region" description="Polar residues" evidence="1">
    <location>
        <begin position="215"/>
        <end position="227"/>
    </location>
</feature>
<dbReference type="PaxDb" id="2903-EOD22549"/>
<sequence length="237" mass="24567">MAMLVISLSLLATTPSVDCGSGMTVEAAGCGMDAQVMGVPDGTSWEDGCRRCNEALALKGVFDPCGGSGWCALPTDRFGRTTYGVWLKAHSAPSPPPSPPPLAPEEPLSRDALYLAAAALAATAATAAALTASSARKSAVGSTASARDFSDSTQLSKERLESVRYAQASVDYEKRKAYTKLPKCKVTPPPQSDLAVAKACAARKQQKRDCEKVENMSNTDTNASSDAASEMPGPSSA</sequence>
<evidence type="ECO:0000313" key="4">
    <source>
        <dbReference type="Proteomes" id="UP000013827"/>
    </source>
</evidence>
<evidence type="ECO:0000256" key="1">
    <source>
        <dbReference type="SAM" id="MobiDB-lite"/>
    </source>
</evidence>
<dbReference type="RefSeq" id="XP_005774978.1">
    <property type="nucleotide sequence ID" value="XM_005774921.1"/>
</dbReference>
<dbReference type="EnsemblProtists" id="EOD22549">
    <property type="protein sequence ID" value="EOD22549"/>
    <property type="gene ID" value="EMIHUDRAFT_444253"/>
</dbReference>
<reference evidence="3" key="2">
    <citation type="submission" date="2024-10" db="UniProtKB">
        <authorList>
            <consortium name="EnsemblProtists"/>
        </authorList>
    </citation>
    <scope>IDENTIFICATION</scope>
</reference>
<dbReference type="KEGG" id="ehx:EMIHUDRAFT_444253"/>
<dbReference type="HOGENOM" id="CLU_1172553_0_0_1"/>
<evidence type="ECO:0000313" key="3">
    <source>
        <dbReference type="EnsemblProtists" id="EOD22549"/>
    </source>
</evidence>
<proteinExistence type="predicted"/>
<dbReference type="GeneID" id="17268093"/>
<dbReference type="AlphaFoldDB" id="A0A0D3JGB4"/>
<evidence type="ECO:0000256" key="2">
    <source>
        <dbReference type="SAM" id="SignalP"/>
    </source>
</evidence>
<name>A0A0D3JGB4_EMIH1</name>
<feature type="region of interest" description="Disordered" evidence="1">
    <location>
        <begin position="206"/>
        <end position="237"/>
    </location>
</feature>
<protein>
    <submittedName>
        <fullName evidence="3">Uncharacterized protein</fullName>
    </submittedName>
</protein>
<feature type="signal peptide" evidence="2">
    <location>
        <begin position="1"/>
        <end position="19"/>
    </location>
</feature>
<organism evidence="3 4">
    <name type="scientific">Emiliania huxleyi (strain CCMP1516)</name>
    <dbReference type="NCBI Taxonomy" id="280463"/>
    <lineage>
        <taxon>Eukaryota</taxon>
        <taxon>Haptista</taxon>
        <taxon>Haptophyta</taxon>
        <taxon>Prymnesiophyceae</taxon>
        <taxon>Isochrysidales</taxon>
        <taxon>Noelaerhabdaceae</taxon>
        <taxon>Emiliania</taxon>
    </lineage>
</organism>
<reference evidence="4" key="1">
    <citation type="journal article" date="2013" name="Nature">
        <title>Pan genome of the phytoplankton Emiliania underpins its global distribution.</title>
        <authorList>
            <person name="Read B.A."/>
            <person name="Kegel J."/>
            <person name="Klute M.J."/>
            <person name="Kuo A."/>
            <person name="Lefebvre S.C."/>
            <person name="Maumus F."/>
            <person name="Mayer C."/>
            <person name="Miller J."/>
            <person name="Monier A."/>
            <person name="Salamov A."/>
            <person name="Young J."/>
            <person name="Aguilar M."/>
            <person name="Claverie J.M."/>
            <person name="Frickenhaus S."/>
            <person name="Gonzalez K."/>
            <person name="Herman E.K."/>
            <person name="Lin Y.C."/>
            <person name="Napier J."/>
            <person name="Ogata H."/>
            <person name="Sarno A.F."/>
            <person name="Shmutz J."/>
            <person name="Schroeder D."/>
            <person name="de Vargas C."/>
            <person name="Verret F."/>
            <person name="von Dassow P."/>
            <person name="Valentin K."/>
            <person name="Van de Peer Y."/>
            <person name="Wheeler G."/>
            <person name="Dacks J.B."/>
            <person name="Delwiche C.F."/>
            <person name="Dyhrman S.T."/>
            <person name="Glockner G."/>
            <person name="John U."/>
            <person name="Richards T."/>
            <person name="Worden A.Z."/>
            <person name="Zhang X."/>
            <person name="Grigoriev I.V."/>
            <person name="Allen A.E."/>
            <person name="Bidle K."/>
            <person name="Borodovsky M."/>
            <person name="Bowler C."/>
            <person name="Brownlee C."/>
            <person name="Cock J.M."/>
            <person name="Elias M."/>
            <person name="Gladyshev V.N."/>
            <person name="Groth M."/>
            <person name="Guda C."/>
            <person name="Hadaegh A."/>
            <person name="Iglesias-Rodriguez M.D."/>
            <person name="Jenkins J."/>
            <person name="Jones B.M."/>
            <person name="Lawson T."/>
            <person name="Leese F."/>
            <person name="Lindquist E."/>
            <person name="Lobanov A."/>
            <person name="Lomsadze A."/>
            <person name="Malik S.B."/>
            <person name="Marsh M.E."/>
            <person name="Mackinder L."/>
            <person name="Mock T."/>
            <person name="Mueller-Roeber B."/>
            <person name="Pagarete A."/>
            <person name="Parker M."/>
            <person name="Probert I."/>
            <person name="Quesneville H."/>
            <person name="Raines C."/>
            <person name="Rensing S.A."/>
            <person name="Riano-Pachon D.M."/>
            <person name="Richier S."/>
            <person name="Rokitta S."/>
            <person name="Shiraiwa Y."/>
            <person name="Soanes D.M."/>
            <person name="van der Giezen M."/>
            <person name="Wahlund T.M."/>
            <person name="Williams B."/>
            <person name="Wilson W."/>
            <person name="Wolfe G."/>
            <person name="Wurch L.L."/>
        </authorList>
    </citation>
    <scope>NUCLEOTIDE SEQUENCE</scope>
</reference>
<accession>A0A0D3JGB4</accession>
<keyword evidence="4" id="KW-1185">Reference proteome</keyword>